<feature type="transmembrane region" description="Helical" evidence="1">
    <location>
        <begin position="139"/>
        <end position="156"/>
    </location>
</feature>
<evidence type="ECO:0000259" key="2">
    <source>
        <dbReference type="Pfam" id="PF14501"/>
    </source>
</evidence>
<accession>A0A921KMA6</accession>
<dbReference type="AlphaFoldDB" id="A0A921KMA6"/>
<comment type="caution">
    <text evidence="3">The sequence shown here is derived from an EMBL/GenBank/DDBJ whole genome shotgun (WGS) entry which is preliminary data.</text>
</comment>
<feature type="transmembrane region" description="Helical" evidence="1">
    <location>
        <begin position="39"/>
        <end position="56"/>
    </location>
</feature>
<dbReference type="InterPro" id="IPR036890">
    <property type="entry name" value="HATPase_C_sf"/>
</dbReference>
<feature type="domain" description="Sensor histidine kinase NatK-like C-terminal" evidence="2">
    <location>
        <begin position="340"/>
        <end position="444"/>
    </location>
</feature>
<dbReference type="SUPFAM" id="SSF55874">
    <property type="entry name" value="ATPase domain of HSP90 chaperone/DNA topoisomerase II/histidine kinase"/>
    <property type="match status" value="1"/>
</dbReference>
<keyword evidence="1" id="KW-1133">Transmembrane helix</keyword>
<keyword evidence="1" id="KW-0472">Membrane</keyword>
<sequence>MATAVAYALSFLVTFGSAVAGVGMFAWRLERRPGFARRGLALVAAGAAICAVLLVLPEPGSPADPSLAVPYPVQLLMFSALLAIMVAVVLWLFDASVWTALFCCTAGYAIQNFASGLTELVWTVAGVTEAADPTLGGHLIRFALNTACILAVYVPFYRVFARHVGREGLEQVSDRALIAIMVVVMLGIIGFDLLIKDMADRGLPFAYELALRCAHGLTCGLTYALEYELLVSRRLQVERATTERVLAERERQYERSRENIEAINVKCHDIRHQIRRLAEGGPVVDRGVLDDIAREVDVYDSTVRTGNEALDTILTEKSLACRRAGITLSCIADGSALDFMSAADIYALFGNALDNAIEGVRAIPDPERRSISLVVRRVAGVVSIHVENPFSGVVELRDGLPVTSHRPEEGHGFGARSMRLTVERYGGTLTVLAEDGRFHVNAIFPMG</sequence>
<dbReference type="GO" id="GO:0005524">
    <property type="term" value="F:ATP binding"/>
    <property type="evidence" value="ECO:0007669"/>
    <property type="project" value="UniProtKB-KW"/>
</dbReference>
<name>A0A921KMA6_9ACTN</name>
<evidence type="ECO:0000256" key="1">
    <source>
        <dbReference type="SAM" id="Phobius"/>
    </source>
</evidence>
<keyword evidence="1" id="KW-0812">Transmembrane</keyword>
<reference evidence="3" key="2">
    <citation type="submission" date="2021-09" db="EMBL/GenBank/DDBJ databases">
        <authorList>
            <person name="Gilroy R."/>
        </authorList>
    </citation>
    <scope>NUCLEOTIDE SEQUENCE</scope>
    <source>
        <strain evidence="3">CHK124-7917</strain>
    </source>
</reference>
<keyword evidence="3" id="KW-0547">Nucleotide-binding</keyword>
<protein>
    <submittedName>
        <fullName evidence="3">ATP-binding protein</fullName>
    </submittedName>
</protein>
<evidence type="ECO:0000313" key="4">
    <source>
        <dbReference type="Proteomes" id="UP000697330"/>
    </source>
</evidence>
<dbReference type="Proteomes" id="UP000697330">
    <property type="component" value="Unassembled WGS sequence"/>
</dbReference>
<evidence type="ECO:0000313" key="3">
    <source>
        <dbReference type="EMBL" id="HJF44501.1"/>
    </source>
</evidence>
<proteinExistence type="predicted"/>
<keyword evidence="3" id="KW-0067">ATP-binding</keyword>
<organism evidence="3 4">
    <name type="scientific">Thermophilibacter provencensis</name>
    <dbReference type="NCBI Taxonomy" id="1852386"/>
    <lineage>
        <taxon>Bacteria</taxon>
        <taxon>Bacillati</taxon>
        <taxon>Actinomycetota</taxon>
        <taxon>Coriobacteriia</taxon>
        <taxon>Coriobacteriales</taxon>
        <taxon>Atopobiaceae</taxon>
        <taxon>Thermophilibacter</taxon>
    </lineage>
</organism>
<feature type="transmembrane region" description="Helical" evidence="1">
    <location>
        <begin position="176"/>
        <end position="195"/>
    </location>
</feature>
<feature type="transmembrane region" description="Helical" evidence="1">
    <location>
        <begin position="6"/>
        <end position="27"/>
    </location>
</feature>
<dbReference type="CDD" id="cd16935">
    <property type="entry name" value="HATPase_AgrC-ComD-like"/>
    <property type="match status" value="1"/>
</dbReference>
<dbReference type="RefSeq" id="WP_274958551.1">
    <property type="nucleotide sequence ID" value="NZ_DYWQ01000025.1"/>
</dbReference>
<dbReference type="Gene3D" id="3.30.565.10">
    <property type="entry name" value="Histidine kinase-like ATPase, C-terminal domain"/>
    <property type="match status" value="1"/>
</dbReference>
<feature type="transmembrane region" description="Helical" evidence="1">
    <location>
        <begin position="76"/>
        <end position="93"/>
    </location>
</feature>
<gene>
    <name evidence="3" type="ORF">K8U72_01745</name>
</gene>
<dbReference type="EMBL" id="DYWQ01000025">
    <property type="protein sequence ID" value="HJF44501.1"/>
    <property type="molecule type" value="Genomic_DNA"/>
</dbReference>
<reference evidence="3" key="1">
    <citation type="journal article" date="2021" name="PeerJ">
        <title>Extensive microbial diversity within the chicken gut microbiome revealed by metagenomics and culture.</title>
        <authorList>
            <person name="Gilroy R."/>
            <person name="Ravi A."/>
            <person name="Getino M."/>
            <person name="Pursley I."/>
            <person name="Horton D.L."/>
            <person name="Alikhan N.F."/>
            <person name="Baker D."/>
            <person name="Gharbi K."/>
            <person name="Hall N."/>
            <person name="Watson M."/>
            <person name="Adriaenssens E.M."/>
            <person name="Foster-Nyarko E."/>
            <person name="Jarju S."/>
            <person name="Secka A."/>
            <person name="Antonio M."/>
            <person name="Oren A."/>
            <person name="Chaudhuri R.R."/>
            <person name="La Ragione R."/>
            <person name="Hildebrand F."/>
            <person name="Pallen M.J."/>
        </authorList>
    </citation>
    <scope>NUCLEOTIDE SEQUENCE</scope>
    <source>
        <strain evidence="3">CHK124-7917</strain>
    </source>
</reference>
<dbReference type="Pfam" id="PF14501">
    <property type="entry name" value="HATPase_c_5"/>
    <property type="match status" value="1"/>
</dbReference>
<dbReference type="InterPro" id="IPR032834">
    <property type="entry name" value="NatK-like_C"/>
</dbReference>